<dbReference type="InterPro" id="IPR010920">
    <property type="entry name" value="LSM_dom_sf"/>
</dbReference>
<dbReference type="InterPro" id="IPR006685">
    <property type="entry name" value="MscS_channel_2nd"/>
</dbReference>
<dbReference type="Proteomes" id="UP001207228">
    <property type="component" value="Unassembled WGS sequence"/>
</dbReference>
<dbReference type="InterPro" id="IPR023408">
    <property type="entry name" value="MscS_beta-dom_sf"/>
</dbReference>
<sequence length="307" mass="34019">MQDKTTDKINESASGLASVVEMYWERFLVMLPSLLLAIAILVLTLWLAGRAKYLIGRKLSGKSKDEITVKYIARISKWVLVLIGFLLMLQTLGLSGMAGGILASAGVSVVVLGFAFRDIAENFLAGLILAFNRPFEEGDFIEVNELMGKVITLNIRTTHLFTFDSRDIYVPNGKILTSAVINFTHNGFVRLNFLVHIDYHNNIQEAILLIEKTVTGVEGVLPKYAPFAAVEELGASAVSLKVFFWAESADFDRVVHQLRGNVMQAVTRALLENGFTIPANIQELKLYDFQKDFPVRIVGSSTSSEKL</sequence>
<organism evidence="10 11">
    <name type="scientific">Pontibacter anaerobius</name>
    <dbReference type="NCBI Taxonomy" id="2993940"/>
    <lineage>
        <taxon>Bacteria</taxon>
        <taxon>Pseudomonadati</taxon>
        <taxon>Bacteroidota</taxon>
        <taxon>Cytophagia</taxon>
        <taxon>Cytophagales</taxon>
        <taxon>Hymenobacteraceae</taxon>
        <taxon>Pontibacter</taxon>
    </lineage>
</organism>
<dbReference type="SUPFAM" id="SSF50182">
    <property type="entry name" value="Sm-like ribonucleoproteins"/>
    <property type="match status" value="1"/>
</dbReference>
<dbReference type="Pfam" id="PF00924">
    <property type="entry name" value="MS_channel_2nd"/>
    <property type="match status" value="1"/>
</dbReference>
<dbReference type="RefSeq" id="WP_266052069.1">
    <property type="nucleotide sequence ID" value="NZ_JAPFQO010000005.1"/>
</dbReference>
<comment type="subcellular location">
    <subcellularLocation>
        <location evidence="1">Cell membrane</location>
        <topology evidence="1">Multi-pass membrane protein</topology>
    </subcellularLocation>
</comment>
<gene>
    <name evidence="10" type="ORF">OO017_08600</name>
</gene>
<feature type="domain" description="Mechanosensitive ion channel MscS" evidence="8">
    <location>
        <begin position="118"/>
        <end position="185"/>
    </location>
</feature>
<evidence type="ECO:0000256" key="2">
    <source>
        <dbReference type="ARBA" id="ARBA00008017"/>
    </source>
</evidence>
<evidence type="ECO:0000256" key="6">
    <source>
        <dbReference type="ARBA" id="ARBA00023136"/>
    </source>
</evidence>
<accession>A0ABT3REY2</accession>
<dbReference type="PANTHER" id="PTHR30221">
    <property type="entry name" value="SMALL-CONDUCTANCE MECHANOSENSITIVE CHANNEL"/>
    <property type="match status" value="1"/>
</dbReference>
<dbReference type="InterPro" id="IPR011014">
    <property type="entry name" value="MscS_channel_TM-2"/>
</dbReference>
<comment type="caution">
    <text evidence="10">The sequence shown here is derived from an EMBL/GenBank/DDBJ whole genome shotgun (WGS) entry which is preliminary data.</text>
</comment>
<keyword evidence="11" id="KW-1185">Reference proteome</keyword>
<evidence type="ECO:0000256" key="1">
    <source>
        <dbReference type="ARBA" id="ARBA00004651"/>
    </source>
</evidence>
<evidence type="ECO:0000259" key="9">
    <source>
        <dbReference type="Pfam" id="PF21082"/>
    </source>
</evidence>
<evidence type="ECO:0000256" key="4">
    <source>
        <dbReference type="ARBA" id="ARBA00022692"/>
    </source>
</evidence>
<protein>
    <submittedName>
        <fullName evidence="10">Mechanosensitive ion channel family protein</fullName>
    </submittedName>
</protein>
<evidence type="ECO:0000256" key="5">
    <source>
        <dbReference type="ARBA" id="ARBA00022989"/>
    </source>
</evidence>
<dbReference type="SUPFAM" id="SSF82861">
    <property type="entry name" value="Mechanosensitive channel protein MscS (YggB), transmembrane region"/>
    <property type="match status" value="1"/>
</dbReference>
<dbReference type="Gene3D" id="2.30.30.60">
    <property type="match status" value="1"/>
</dbReference>
<feature type="transmembrane region" description="Helical" evidence="7">
    <location>
        <begin position="69"/>
        <end position="89"/>
    </location>
</feature>
<feature type="transmembrane region" description="Helical" evidence="7">
    <location>
        <begin position="95"/>
        <end position="116"/>
    </location>
</feature>
<evidence type="ECO:0000313" key="11">
    <source>
        <dbReference type="Proteomes" id="UP001207228"/>
    </source>
</evidence>
<dbReference type="InterPro" id="IPR045275">
    <property type="entry name" value="MscS_archaea/bacteria_type"/>
</dbReference>
<proteinExistence type="inferred from homology"/>
<dbReference type="InterPro" id="IPR049278">
    <property type="entry name" value="MS_channel_C"/>
</dbReference>
<feature type="domain" description="Mechanosensitive ion channel MscS C-terminal" evidence="9">
    <location>
        <begin position="193"/>
        <end position="270"/>
    </location>
</feature>
<evidence type="ECO:0000313" key="10">
    <source>
        <dbReference type="EMBL" id="MCX2740001.1"/>
    </source>
</evidence>
<keyword evidence="3" id="KW-1003">Cell membrane</keyword>
<evidence type="ECO:0000259" key="8">
    <source>
        <dbReference type="Pfam" id="PF00924"/>
    </source>
</evidence>
<comment type="similarity">
    <text evidence="2">Belongs to the MscS (TC 1.A.23) family.</text>
</comment>
<dbReference type="InterPro" id="IPR011066">
    <property type="entry name" value="MscS_channel_C_sf"/>
</dbReference>
<dbReference type="Gene3D" id="3.30.70.100">
    <property type="match status" value="1"/>
</dbReference>
<evidence type="ECO:0000256" key="3">
    <source>
        <dbReference type="ARBA" id="ARBA00022475"/>
    </source>
</evidence>
<evidence type="ECO:0000256" key="7">
    <source>
        <dbReference type="SAM" id="Phobius"/>
    </source>
</evidence>
<reference evidence="10 11" key="1">
    <citation type="submission" date="2022-11" db="EMBL/GenBank/DDBJ databases">
        <title>The characterization of three novel Bacteroidetes species and genomic analysis of their roles in tidal elemental geochemical cycles.</title>
        <authorList>
            <person name="Ma K.-J."/>
        </authorList>
    </citation>
    <scope>NUCLEOTIDE SEQUENCE [LARGE SCALE GENOMIC DNA]</scope>
    <source>
        <strain evidence="10 11">M82</strain>
    </source>
</reference>
<dbReference type="Pfam" id="PF21082">
    <property type="entry name" value="MS_channel_3rd"/>
    <property type="match status" value="1"/>
</dbReference>
<keyword evidence="5 7" id="KW-1133">Transmembrane helix</keyword>
<keyword evidence="4 7" id="KW-0812">Transmembrane</keyword>
<name>A0ABT3REY2_9BACT</name>
<dbReference type="EMBL" id="JAPFQO010000005">
    <property type="protein sequence ID" value="MCX2740001.1"/>
    <property type="molecule type" value="Genomic_DNA"/>
</dbReference>
<dbReference type="Gene3D" id="1.10.287.1260">
    <property type="match status" value="1"/>
</dbReference>
<keyword evidence="6 7" id="KW-0472">Membrane</keyword>
<dbReference type="PANTHER" id="PTHR30221:SF1">
    <property type="entry name" value="SMALL-CONDUCTANCE MECHANOSENSITIVE CHANNEL"/>
    <property type="match status" value="1"/>
</dbReference>
<feature type="transmembrane region" description="Helical" evidence="7">
    <location>
        <begin position="27"/>
        <end position="48"/>
    </location>
</feature>
<dbReference type="SUPFAM" id="SSF82689">
    <property type="entry name" value="Mechanosensitive channel protein MscS (YggB), C-terminal domain"/>
    <property type="match status" value="1"/>
</dbReference>